<evidence type="ECO:0000256" key="11">
    <source>
        <dbReference type="SAM" id="Phobius"/>
    </source>
</evidence>
<dbReference type="GO" id="GO:0005524">
    <property type="term" value="F:ATP binding"/>
    <property type="evidence" value="ECO:0007669"/>
    <property type="project" value="UniProtKB-KW"/>
</dbReference>
<evidence type="ECO:0000256" key="10">
    <source>
        <dbReference type="ARBA" id="ARBA00023455"/>
    </source>
</evidence>
<dbReference type="InterPro" id="IPR011527">
    <property type="entry name" value="ABC1_TM_dom"/>
</dbReference>
<dbReference type="InterPro" id="IPR027417">
    <property type="entry name" value="P-loop_NTPase"/>
</dbReference>
<dbReference type="PROSITE" id="PS50893">
    <property type="entry name" value="ABC_TRANSPORTER_2"/>
    <property type="match status" value="1"/>
</dbReference>
<feature type="transmembrane region" description="Helical" evidence="11">
    <location>
        <begin position="152"/>
        <end position="172"/>
    </location>
</feature>
<feature type="transmembrane region" description="Helical" evidence="11">
    <location>
        <begin position="178"/>
        <end position="196"/>
    </location>
</feature>
<organism evidence="14 15">
    <name type="scientific">Nonomuraea jiangxiensis</name>
    <dbReference type="NCBI Taxonomy" id="633440"/>
    <lineage>
        <taxon>Bacteria</taxon>
        <taxon>Bacillati</taxon>
        <taxon>Actinomycetota</taxon>
        <taxon>Actinomycetes</taxon>
        <taxon>Streptosporangiales</taxon>
        <taxon>Streptosporangiaceae</taxon>
        <taxon>Nonomuraea</taxon>
    </lineage>
</organism>
<feature type="transmembrane region" description="Helical" evidence="11">
    <location>
        <begin position="292"/>
        <end position="316"/>
    </location>
</feature>
<dbReference type="GO" id="GO:0015421">
    <property type="term" value="F:ABC-type oligopeptide transporter activity"/>
    <property type="evidence" value="ECO:0007669"/>
    <property type="project" value="TreeGrafter"/>
</dbReference>
<evidence type="ECO:0000313" key="14">
    <source>
        <dbReference type="EMBL" id="SDH13279.1"/>
    </source>
</evidence>
<feature type="transmembrane region" description="Helical" evidence="11">
    <location>
        <begin position="261"/>
        <end position="280"/>
    </location>
</feature>
<dbReference type="RefSeq" id="WP_245764776.1">
    <property type="nucleotide sequence ID" value="NZ_FNDJ01000001.1"/>
</dbReference>
<evidence type="ECO:0000313" key="15">
    <source>
        <dbReference type="Proteomes" id="UP000199202"/>
    </source>
</evidence>
<proteinExistence type="inferred from homology"/>
<evidence type="ECO:0000259" key="13">
    <source>
        <dbReference type="PROSITE" id="PS50929"/>
    </source>
</evidence>
<sequence>MTTGTTEFTVSGPGYDRRGPVRWLWSHLRRHPLHLAGFLGGSLVMVALNGMVPQLTGDAFDAVLGVRGEPLDALGLIAWALLAIVTARGLFDLVARLSSEVLAKRLERDARDELYVSLLGKSQTFHSRQRVGDLMARAANDIRQLSVMVTPGADLIVDSGFQGLVGLAFIAMLDPRLLLVPGVFSVVFAFALWHYMRQLNPVSTRMREQFGDLNAGLNQAVRGIEVIKVTAQEEQERGRFRADARRYRDSFVRNGLVQARYLPTLLFAFAMAGALWHGLALQAAGEITVGQLVAFMGLMGMLAFPTQISIFTFSLVQIGIVSSRRILGIINSESEIEQRPDGHAAPISGEIVFEDVTFGYADDGEPALRGVTFTVRPGETVAIVGETGSGKSTLTKLVPRIYDVTAGRILVDGVDVRDWDLDSLRSQISTIEQDIVLFSRSVAENIAFGLGQRADQEAVVRAAEDAQAAEFVSELDEGYDTVIGERGVTLSGGQRQRLAIARALLTDPAILILDDSTSAIDSATEDKIQQAIGRILEGRTTLLITHRLSQIRWADKVLLLRRGEVADFGTHDELIARSRLYRRVFAHYDEVDMGDERPVLAGEQGGAR</sequence>
<dbReference type="FunFam" id="3.40.50.300:FF:000221">
    <property type="entry name" value="Multidrug ABC transporter ATP-binding protein"/>
    <property type="match status" value="1"/>
</dbReference>
<feature type="domain" description="ABC transporter" evidence="12">
    <location>
        <begin position="351"/>
        <end position="587"/>
    </location>
</feature>
<dbReference type="SMART" id="SM00382">
    <property type="entry name" value="AAA"/>
    <property type="match status" value="1"/>
</dbReference>
<keyword evidence="4" id="KW-0997">Cell inner membrane</keyword>
<evidence type="ECO:0000259" key="12">
    <source>
        <dbReference type="PROSITE" id="PS50893"/>
    </source>
</evidence>
<name>A0A1G7ZX47_9ACTN</name>
<dbReference type="GO" id="GO:0005886">
    <property type="term" value="C:plasma membrane"/>
    <property type="evidence" value="ECO:0007669"/>
    <property type="project" value="UniProtKB-SubCell"/>
</dbReference>
<evidence type="ECO:0000256" key="9">
    <source>
        <dbReference type="ARBA" id="ARBA00023136"/>
    </source>
</evidence>
<dbReference type="InterPro" id="IPR036640">
    <property type="entry name" value="ABC1_TM_sf"/>
</dbReference>
<keyword evidence="2" id="KW-0813">Transport</keyword>
<evidence type="ECO:0000256" key="3">
    <source>
        <dbReference type="ARBA" id="ARBA00022475"/>
    </source>
</evidence>
<dbReference type="InterPro" id="IPR003593">
    <property type="entry name" value="AAA+_ATPase"/>
</dbReference>
<dbReference type="Pfam" id="PF00005">
    <property type="entry name" value="ABC_tran"/>
    <property type="match status" value="1"/>
</dbReference>
<reference evidence="14 15" key="1">
    <citation type="submission" date="2016-10" db="EMBL/GenBank/DDBJ databases">
        <authorList>
            <person name="de Groot N.N."/>
        </authorList>
    </citation>
    <scope>NUCLEOTIDE SEQUENCE [LARGE SCALE GENOMIC DNA]</scope>
    <source>
        <strain evidence="14 15">CGMCC 4.6533</strain>
    </source>
</reference>
<keyword evidence="7 14" id="KW-0067">ATP-binding</keyword>
<keyword evidence="15" id="KW-1185">Reference proteome</keyword>
<dbReference type="InterPro" id="IPR003439">
    <property type="entry name" value="ABC_transporter-like_ATP-bd"/>
</dbReference>
<dbReference type="AlphaFoldDB" id="A0A1G7ZX47"/>
<dbReference type="InterPro" id="IPR039421">
    <property type="entry name" value="Type_1_exporter"/>
</dbReference>
<protein>
    <submittedName>
        <fullName evidence="14">ATP-binding cassette, subfamily B</fullName>
    </submittedName>
</protein>
<evidence type="ECO:0000256" key="2">
    <source>
        <dbReference type="ARBA" id="ARBA00022448"/>
    </source>
</evidence>
<gene>
    <name evidence="14" type="ORF">SAMN05421869_101553</name>
</gene>
<dbReference type="PROSITE" id="PS50929">
    <property type="entry name" value="ABC_TM1F"/>
    <property type="match status" value="1"/>
</dbReference>
<feature type="domain" description="ABC transmembrane type-1" evidence="13">
    <location>
        <begin position="39"/>
        <end position="317"/>
    </location>
</feature>
<feature type="transmembrane region" description="Helical" evidence="11">
    <location>
        <begin position="32"/>
        <end position="53"/>
    </location>
</feature>
<dbReference type="STRING" id="633440.SAMN05421869_101553"/>
<evidence type="ECO:0000256" key="1">
    <source>
        <dbReference type="ARBA" id="ARBA00004429"/>
    </source>
</evidence>
<dbReference type="GO" id="GO:0016887">
    <property type="term" value="F:ATP hydrolysis activity"/>
    <property type="evidence" value="ECO:0007669"/>
    <property type="project" value="InterPro"/>
</dbReference>
<evidence type="ECO:0000256" key="5">
    <source>
        <dbReference type="ARBA" id="ARBA00022692"/>
    </source>
</evidence>
<evidence type="ECO:0000256" key="8">
    <source>
        <dbReference type="ARBA" id="ARBA00022989"/>
    </source>
</evidence>
<comment type="subcellular location">
    <subcellularLocation>
        <location evidence="1">Cell inner membrane</location>
        <topology evidence="1">Multi-pass membrane protein</topology>
    </subcellularLocation>
</comment>
<keyword evidence="8 11" id="KW-1133">Transmembrane helix</keyword>
<keyword evidence="9 11" id="KW-0472">Membrane</keyword>
<keyword evidence="3" id="KW-1003">Cell membrane</keyword>
<keyword evidence="6" id="KW-0547">Nucleotide-binding</keyword>
<feature type="transmembrane region" description="Helical" evidence="11">
    <location>
        <begin position="73"/>
        <end position="95"/>
    </location>
</feature>
<dbReference type="InterPro" id="IPR017871">
    <property type="entry name" value="ABC_transporter-like_CS"/>
</dbReference>
<dbReference type="EMBL" id="FNDJ01000001">
    <property type="protein sequence ID" value="SDH13279.1"/>
    <property type="molecule type" value="Genomic_DNA"/>
</dbReference>
<dbReference type="SUPFAM" id="SSF52540">
    <property type="entry name" value="P-loop containing nucleoside triphosphate hydrolases"/>
    <property type="match status" value="1"/>
</dbReference>
<dbReference type="Gene3D" id="3.40.50.300">
    <property type="entry name" value="P-loop containing nucleotide triphosphate hydrolases"/>
    <property type="match status" value="1"/>
</dbReference>
<evidence type="ECO:0000256" key="7">
    <source>
        <dbReference type="ARBA" id="ARBA00022840"/>
    </source>
</evidence>
<evidence type="ECO:0000256" key="4">
    <source>
        <dbReference type="ARBA" id="ARBA00022519"/>
    </source>
</evidence>
<comment type="similarity">
    <text evidence="10">Belongs to the ABC transporter superfamily. Siderophore-Fe(3+) uptake transporter (SIUT) (TC 3.A.1.21) family.</text>
</comment>
<evidence type="ECO:0000256" key="6">
    <source>
        <dbReference type="ARBA" id="ARBA00022741"/>
    </source>
</evidence>
<dbReference type="SUPFAM" id="SSF90123">
    <property type="entry name" value="ABC transporter transmembrane region"/>
    <property type="match status" value="1"/>
</dbReference>
<dbReference type="Proteomes" id="UP000199202">
    <property type="component" value="Unassembled WGS sequence"/>
</dbReference>
<dbReference type="Gene3D" id="1.20.1560.10">
    <property type="entry name" value="ABC transporter type 1, transmembrane domain"/>
    <property type="match status" value="1"/>
</dbReference>
<accession>A0A1G7ZX47</accession>
<dbReference type="PANTHER" id="PTHR43394">
    <property type="entry name" value="ATP-DEPENDENT PERMEASE MDL1, MITOCHONDRIAL"/>
    <property type="match status" value="1"/>
</dbReference>
<dbReference type="PROSITE" id="PS00211">
    <property type="entry name" value="ABC_TRANSPORTER_1"/>
    <property type="match status" value="1"/>
</dbReference>
<dbReference type="Pfam" id="PF00664">
    <property type="entry name" value="ABC_membrane"/>
    <property type="match status" value="1"/>
</dbReference>
<dbReference type="PANTHER" id="PTHR43394:SF1">
    <property type="entry name" value="ATP-BINDING CASSETTE SUB-FAMILY B MEMBER 10, MITOCHONDRIAL"/>
    <property type="match status" value="1"/>
</dbReference>
<keyword evidence="5 11" id="KW-0812">Transmembrane</keyword>